<dbReference type="PATRIC" id="fig|1121448.10.peg.1693"/>
<dbReference type="OrthoDB" id="5419443at2"/>
<name>T2GBH3_MEGG1</name>
<dbReference type="EMBL" id="CP006585">
    <property type="protein sequence ID" value="AGW13524.1"/>
    <property type="molecule type" value="Genomic_DNA"/>
</dbReference>
<sequence length="133" mass="14061">MANVLVVDDEAHLRVFVSAVFRSAGHETATARDGAQGLEKAREMQPDCISLDLMMPEQGGLKMLQGLKMDPTLARIPVLVLSAVSEPAFRHAVALVEAGLGRPLAECGAPVLHVHKPPTPQGLLDALARLLAG</sequence>
<dbReference type="Pfam" id="PF00072">
    <property type="entry name" value="Response_reg"/>
    <property type="match status" value="1"/>
</dbReference>
<keyword evidence="5" id="KW-1185">Reference proteome</keyword>
<dbReference type="HOGENOM" id="CLU_000445_69_17_7"/>
<evidence type="ECO:0000313" key="4">
    <source>
        <dbReference type="EMBL" id="AGW13524.1"/>
    </source>
</evidence>
<accession>T2GBH3</accession>
<gene>
    <name evidence="4" type="ORF">DGI_1707</name>
</gene>
<dbReference type="KEGG" id="dgg:DGI_1707"/>
<keyword evidence="1 2" id="KW-0597">Phosphoprotein</keyword>
<dbReference type="PROSITE" id="PS50110">
    <property type="entry name" value="RESPONSE_REGULATORY"/>
    <property type="match status" value="1"/>
</dbReference>
<feature type="domain" description="Response regulatory" evidence="3">
    <location>
        <begin position="3"/>
        <end position="131"/>
    </location>
</feature>
<evidence type="ECO:0000256" key="1">
    <source>
        <dbReference type="ARBA" id="ARBA00022553"/>
    </source>
</evidence>
<dbReference type="SMART" id="SM00448">
    <property type="entry name" value="REC"/>
    <property type="match status" value="1"/>
</dbReference>
<dbReference type="Gene3D" id="3.40.50.2300">
    <property type="match status" value="1"/>
</dbReference>
<evidence type="ECO:0000256" key="2">
    <source>
        <dbReference type="PROSITE-ProRule" id="PRU00169"/>
    </source>
</evidence>
<dbReference type="RefSeq" id="WP_021760384.1">
    <property type="nucleotide sequence ID" value="NC_022444.1"/>
</dbReference>
<reference evidence="4 5" key="1">
    <citation type="journal article" date="2013" name="J. Bacteriol.">
        <title>Roles of HynAB and Ech, the only two hydrogenases found in the model sulfate reducer Desulfovibrio gigas.</title>
        <authorList>
            <person name="Morais-Silva F.O."/>
            <person name="Santos C.I."/>
            <person name="Rodrigues R."/>
            <person name="Pereira I.A."/>
            <person name="Rodrigues-Pousada C."/>
        </authorList>
    </citation>
    <scope>NUCLEOTIDE SEQUENCE [LARGE SCALE GENOMIC DNA]</scope>
    <source>
        <strain evidence="5">ATCC 19364 / DSM 1382 / NCIMB 9332 / VKM B-1759</strain>
    </source>
</reference>
<dbReference type="GO" id="GO:0000160">
    <property type="term" value="P:phosphorelay signal transduction system"/>
    <property type="evidence" value="ECO:0007669"/>
    <property type="project" value="InterPro"/>
</dbReference>
<dbReference type="eggNOG" id="COG0745">
    <property type="taxonomic scope" value="Bacteria"/>
</dbReference>
<dbReference type="PANTHER" id="PTHR44591:SF3">
    <property type="entry name" value="RESPONSE REGULATORY DOMAIN-CONTAINING PROTEIN"/>
    <property type="match status" value="1"/>
</dbReference>
<evidence type="ECO:0000259" key="3">
    <source>
        <dbReference type="PROSITE" id="PS50110"/>
    </source>
</evidence>
<dbReference type="AlphaFoldDB" id="T2GBH3"/>
<reference evidence="5" key="2">
    <citation type="submission" date="2013-07" db="EMBL/GenBank/DDBJ databases">
        <authorList>
            <person name="Morais-Silva F.O."/>
            <person name="Rezende A.M."/>
            <person name="Pimentel C."/>
            <person name="Resende D.M."/>
            <person name="Santos C.I."/>
            <person name="Clemente C."/>
            <person name="de Oliveira L.M."/>
            <person name="da Silva S.M."/>
            <person name="Costa D.A."/>
            <person name="Varela-Raposo A."/>
            <person name="Horacio E.C.A."/>
            <person name="Matos M."/>
            <person name="Flores O."/>
            <person name="Ruiz J.C."/>
            <person name="Rodrigues-Pousada C."/>
        </authorList>
    </citation>
    <scope>NUCLEOTIDE SEQUENCE [LARGE SCALE GENOMIC DNA]</scope>
    <source>
        <strain evidence="5">ATCC 19364 / DSM 1382 / NCIMB 9332 / VKM B-1759</strain>
    </source>
</reference>
<organism evidence="4 5">
    <name type="scientific">Megalodesulfovibrio gigas (strain ATCC 19364 / DSM 1382 / NCIMB 9332 / VKM B-1759)</name>
    <name type="common">Desulfovibrio gigas</name>
    <dbReference type="NCBI Taxonomy" id="1121448"/>
    <lineage>
        <taxon>Bacteria</taxon>
        <taxon>Pseudomonadati</taxon>
        <taxon>Thermodesulfobacteriota</taxon>
        <taxon>Desulfovibrionia</taxon>
        <taxon>Desulfovibrionales</taxon>
        <taxon>Desulfovibrionaceae</taxon>
        <taxon>Megalodesulfovibrio</taxon>
    </lineage>
</organism>
<dbReference type="InterPro" id="IPR001789">
    <property type="entry name" value="Sig_transdc_resp-reg_receiver"/>
</dbReference>
<dbReference type="SUPFAM" id="SSF52172">
    <property type="entry name" value="CheY-like"/>
    <property type="match status" value="1"/>
</dbReference>
<dbReference type="Proteomes" id="UP000016587">
    <property type="component" value="Chromosome"/>
</dbReference>
<evidence type="ECO:0000313" key="5">
    <source>
        <dbReference type="Proteomes" id="UP000016587"/>
    </source>
</evidence>
<dbReference type="STRING" id="1121448.DGI_1707"/>
<proteinExistence type="predicted"/>
<dbReference type="PANTHER" id="PTHR44591">
    <property type="entry name" value="STRESS RESPONSE REGULATOR PROTEIN 1"/>
    <property type="match status" value="1"/>
</dbReference>
<dbReference type="InterPro" id="IPR050595">
    <property type="entry name" value="Bact_response_regulator"/>
</dbReference>
<dbReference type="InterPro" id="IPR011006">
    <property type="entry name" value="CheY-like_superfamily"/>
</dbReference>
<protein>
    <submittedName>
        <fullName evidence="4">Putative response regulator receiver protein</fullName>
    </submittedName>
</protein>
<feature type="modified residue" description="4-aspartylphosphate" evidence="2">
    <location>
        <position position="52"/>
    </location>
</feature>